<keyword evidence="2 3" id="KW-0694">RNA-binding</keyword>
<dbReference type="GO" id="GO:0070929">
    <property type="term" value="P:trans-translation"/>
    <property type="evidence" value="ECO:0007669"/>
    <property type="project" value="UniProtKB-UniRule"/>
</dbReference>
<dbReference type="InterPro" id="IPR023620">
    <property type="entry name" value="SmpB"/>
</dbReference>
<dbReference type="HAMAP" id="MF_00023">
    <property type="entry name" value="SmpB"/>
    <property type="match status" value="1"/>
</dbReference>
<dbReference type="eggNOG" id="COG0691">
    <property type="taxonomic scope" value="Bacteria"/>
</dbReference>
<keyword evidence="5" id="KW-1185">Reference proteome</keyword>
<evidence type="ECO:0000313" key="4">
    <source>
        <dbReference type="EMBL" id="AHG91121.1"/>
    </source>
</evidence>
<dbReference type="KEGG" id="gba:J421_3584"/>
<dbReference type="PROSITE" id="PS01317">
    <property type="entry name" value="SSRP"/>
    <property type="match status" value="1"/>
</dbReference>
<proteinExistence type="inferred from homology"/>
<dbReference type="InterPro" id="IPR020081">
    <property type="entry name" value="SsrA-bd_prot_CS"/>
</dbReference>
<comment type="subcellular location">
    <subcellularLocation>
        <location evidence="3">Cytoplasm</location>
    </subcellularLocation>
    <text evidence="3">The tmRNA-SmpB complex associates with stalled 70S ribosomes.</text>
</comment>
<dbReference type="NCBIfam" id="TIGR00086">
    <property type="entry name" value="smpB"/>
    <property type="match status" value="1"/>
</dbReference>
<dbReference type="GO" id="GO:0070930">
    <property type="term" value="P:trans-translation-dependent protein tagging"/>
    <property type="evidence" value="ECO:0007669"/>
    <property type="project" value="TreeGrafter"/>
</dbReference>
<dbReference type="InterPro" id="IPR000037">
    <property type="entry name" value="SsrA-bd_prot"/>
</dbReference>
<comment type="function">
    <text evidence="3">Required for rescue of stalled ribosomes mediated by trans-translation. Binds to transfer-messenger RNA (tmRNA), required for stable association of tmRNA with ribosomes. tmRNA and SmpB together mimic tRNA shape, replacing the anticodon stem-loop with SmpB. tmRNA is encoded by the ssrA gene; the 2 termini fold to resemble tRNA(Ala) and it encodes a 'tag peptide', a short internal open reading frame. During trans-translation Ala-aminoacylated tmRNA acts like a tRNA, entering the A-site of stalled ribosomes, displacing the stalled mRNA. The ribosome then switches to translate the ORF on the tmRNA; the nascent peptide is terminated with the 'tag peptide' encoded by the tmRNA and targeted for degradation. The ribosome is freed to recommence translation, which seems to be the essential function of trans-translation.</text>
</comment>
<sequence>MMARSGASGDKSDNDGVIARNKRARHDYHILDTFEAGLVLTGTEVKALRQGKATLTDAYGHVREGEAFLLNLHIGQYEQGNVFNHEPTRTRKLLLHRREIRRLIGSVEREGLTLVPLDLHFKDGRVKVSIALAKGKKLHDKREDIRRRDDEREMARAVRAR</sequence>
<dbReference type="HOGENOM" id="CLU_108953_0_1_0"/>
<dbReference type="CDD" id="cd09294">
    <property type="entry name" value="SmpB"/>
    <property type="match status" value="1"/>
</dbReference>
<accession>W0RK14</accession>
<evidence type="ECO:0000256" key="3">
    <source>
        <dbReference type="HAMAP-Rule" id="MF_00023"/>
    </source>
</evidence>
<dbReference type="EMBL" id="CP007128">
    <property type="protein sequence ID" value="AHG91121.1"/>
    <property type="molecule type" value="Genomic_DNA"/>
</dbReference>
<dbReference type="PANTHER" id="PTHR30308:SF2">
    <property type="entry name" value="SSRA-BINDING PROTEIN"/>
    <property type="match status" value="1"/>
</dbReference>
<organism evidence="4 5">
    <name type="scientific">Gemmatirosa kalamazoonensis</name>
    <dbReference type="NCBI Taxonomy" id="861299"/>
    <lineage>
        <taxon>Bacteria</taxon>
        <taxon>Pseudomonadati</taxon>
        <taxon>Gemmatimonadota</taxon>
        <taxon>Gemmatimonadia</taxon>
        <taxon>Gemmatimonadales</taxon>
        <taxon>Gemmatimonadaceae</taxon>
        <taxon>Gemmatirosa</taxon>
    </lineage>
</organism>
<dbReference type="GO" id="GO:0005829">
    <property type="term" value="C:cytosol"/>
    <property type="evidence" value="ECO:0007669"/>
    <property type="project" value="TreeGrafter"/>
</dbReference>
<dbReference type="PANTHER" id="PTHR30308">
    <property type="entry name" value="TMRNA-BINDING COMPONENT OF TRANS-TRANSLATION TAGGING COMPLEX"/>
    <property type="match status" value="1"/>
</dbReference>
<dbReference type="Pfam" id="PF01668">
    <property type="entry name" value="SmpB"/>
    <property type="match status" value="1"/>
</dbReference>
<evidence type="ECO:0000256" key="1">
    <source>
        <dbReference type="ARBA" id="ARBA00022490"/>
    </source>
</evidence>
<dbReference type="InParanoid" id="W0RK14"/>
<protein>
    <recommendedName>
        <fullName evidence="3">SsrA-binding protein</fullName>
    </recommendedName>
    <alternativeName>
        <fullName evidence="3">Small protein B</fullName>
    </alternativeName>
</protein>
<comment type="similarity">
    <text evidence="3">Belongs to the SmpB family.</text>
</comment>
<dbReference type="AlphaFoldDB" id="W0RK14"/>
<keyword evidence="1 3" id="KW-0963">Cytoplasm</keyword>
<evidence type="ECO:0000313" key="5">
    <source>
        <dbReference type="Proteomes" id="UP000019151"/>
    </source>
</evidence>
<dbReference type="FunCoup" id="W0RK14">
    <property type="interactions" value="376"/>
</dbReference>
<dbReference type="PATRIC" id="fig|861299.3.peg.3638"/>
<dbReference type="STRING" id="861299.J421_3584"/>
<reference evidence="4 5" key="1">
    <citation type="journal article" date="2014" name="Genome Announc.">
        <title>Genome Sequence and Methylome of Soil Bacterium Gemmatirosa kalamazoonensis KBS708T, a Member of the Rarely Cultivated Gemmatimonadetes Phylum.</title>
        <authorList>
            <person name="Debruyn J.M."/>
            <person name="Radosevich M."/>
            <person name="Wommack K.E."/>
            <person name="Polson S.W."/>
            <person name="Hauser L.J."/>
            <person name="Fawaz M.N."/>
            <person name="Korlach J."/>
            <person name="Tsai Y.C."/>
        </authorList>
    </citation>
    <scope>NUCLEOTIDE SEQUENCE [LARGE SCALE GENOMIC DNA]</scope>
    <source>
        <strain evidence="4 5">KBS708</strain>
    </source>
</reference>
<dbReference type="SUPFAM" id="SSF74982">
    <property type="entry name" value="Small protein B (SmpB)"/>
    <property type="match status" value="1"/>
</dbReference>
<evidence type="ECO:0000256" key="2">
    <source>
        <dbReference type="ARBA" id="ARBA00022884"/>
    </source>
</evidence>
<dbReference type="NCBIfam" id="NF003843">
    <property type="entry name" value="PRK05422.1"/>
    <property type="match status" value="1"/>
</dbReference>
<gene>
    <name evidence="3" type="primary">smpB</name>
    <name evidence="4" type="ORF">J421_3584</name>
</gene>
<dbReference type="Gene3D" id="2.40.280.10">
    <property type="match status" value="1"/>
</dbReference>
<name>W0RK14_9BACT</name>
<dbReference type="Proteomes" id="UP000019151">
    <property type="component" value="Chromosome"/>
</dbReference>
<dbReference type="GO" id="GO:0003723">
    <property type="term" value="F:RNA binding"/>
    <property type="evidence" value="ECO:0007669"/>
    <property type="project" value="UniProtKB-UniRule"/>
</dbReference>